<organism evidence="6 7">
    <name type="scientific">Mycobacterium colombiense</name>
    <dbReference type="NCBI Taxonomy" id="339268"/>
    <lineage>
        <taxon>Bacteria</taxon>
        <taxon>Bacillati</taxon>
        <taxon>Actinomycetota</taxon>
        <taxon>Actinomycetes</taxon>
        <taxon>Mycobacteriales</taxon>
        <taxon>Mycobacteriaceae</taxon>
        <taxon>Mycobacterium</taxon>
        <taxon>Mycobacterium avium complex (MAC)</taxon>
    </lineage>
</organism>
<feature type="non-terminal residue" evidence="6">
    <location>
        <position position="165"/>
    </location>
</feature>
<dbReference type="Gene3D" id="1.10.357.10">
    <property type="entry name" value="Tetracycline Repressor, domain 2"/>
    <property type="match status" value="1"/>
</dbReference>
<evidence type="ECO:0000313" key="7">
    <source>
        <dbReference type="Proteomes" id="UP000091914"/>
    </source>
</evidence>
<dbReference type="InterPro" id="IPR036271">
    <property type="entry name" value="Tet_transcr_reg_TetR-rel_C_sf"/>
</dbReference>
<dbReference type="InterPro" id="IPR001647">
    <property type="entry name" value="HTH_TetR"/>
</dbReference>
<dbReference type="AlphaFoldDB" id="A0A1A0VNG0"/>
<keyword evidence="2 4" id="KW-0238">DNA-binding</keyword>
<dbReference type="SUPFAM" id="SSF46689">
    <property type="entry name" value="Homeodomain-like"/>
    <property type="match status" value="1"/>
</dbReference>
<dbReference type="PROSITE" id="PS50977">
    <property type="entry name" value="HTH_TETR_2"/>
    <property type="match status" value="1"/>
</dbReference>
<feature type="domain" description="HTH tetR-type" evidence="5">
    <location>
        <begin position="1"/>
        <end position="60"/>
    </location>
</feature>
<dbReference type="GO" id="GO:0003700">
    <property type="term" value="F:DNA-binding transcription factor activity"/>
    <property type="evidence" value="ECO:0007669"/>
    <property type="project" value="TreeGrafter"/>
</dbReference>
<feature type="DNA-binding region" description="H-T-H motif" evidence="4">
    <location>
        <begin position="23"/>
        <end position="42"/>
    </location>
</feature>
<name>A0A1A0VNG0_9MYCO</name>
<comment type="caution">
    <text evidence="6">The sequence shown here is derived from an EMBL/GenBank/DDBJ whole genome shotgun (WGS) entry which is preliminary data.</text>
</comment>
<gene>
    <name evidence="6" type="ORF">A5760_09340</name>
</gene>
<dbReference type="Proteomes" id="UP000091914">
    <property type="component" value="Unassembled WGS sequence"/>
</dbReference>
<evidence type="ECO:0000256" key="4">
    <source>
        <dbReference type="PROSITE-ProRule" id="PRU00335"/>
    </source>
</evidence>
<dbReference type="SUPFAM" id="SSF48498">
    <property type="entry name" value="Tetracyclin repressor-like, C-terminal domain"/>
    <property type="match status" value="1"/>
</dbReference>
<dbReference type="PANTHER" id="PTHR30055:SF234">
    <property type="entry name" value="HTH-TYPE TRANSCRIPTIONAL REGULATOR BETI"/>
    <property type="match status" value="1"/>
</dbReference>
<keyword evidence="1" id="KW-0805">Transcription regulation</keyword>
<sequence length="165" mass="17912">MYHEQILASAEYEFARTGFNDAKVSAIAKTAGVSLATVYKHFTGKDQLWDALNALRMTEFVDAVSTRTAPIDSPLEKILLGARAEIEFFAAHPHFLHLHLHEGLSWGTASALIDAGRGGQREAWRTGMEMISHAAEAAIEAGEISALRPAVVASLVISALQIWLT</sequence>
<accession>A0A1A0VNG0</accession>
<proteinExistence type="predicted"/>
<dbReference type="GO" id="GO:0000976">
    <property type="term" value="F:transcription cis-regulatory region binding"/>
    <property type="evidence" value="ECO:0007669"/>
    <property type="project" value="TreeGrafter"/>
</dbReference>
<evidence type="ECO:0000259" key="5">
    <source>
        <dbReference type="PROSITE" id="PS50977"/>
    </source>
</evidence>
<dbReference type="Gene3D" id="1.10.10.60">
    <property type="entry name" value="Homeodomain-like"/>
    <property type="match status" value="1"/>
</dbReference>
<dbReference type="Pfam" id="PF00440">
    <property type="entry name" value="TetR_N"/>
    <property type="match status" value="1"/>
</dbReference>
<protein>
    <submittedName>
        <fullName evidence="6">TetR family transcriptional regulator</fullName>
    </submittedName>
</protein>
<reference evidence="6 7" key="1">
    <citation type="submission" date="2016-06" db="EMBL/GenBank/DDBJ databases">
        <authorList>
            <person name="Kjaerup R.B."/>
            <person name="Dalgaard T.S."/>
            <person name="Juul-Madsen H.R."/>
        </authorList>
    </citation>
    <scope>NUCLEOTIDE SEQUENCE [LARGE SCALE GENOMIC DNA]</scope>
    <source>
        <strain evidence="6 7">852002-51834_SCH5396731</strain>
    </source>
</reference>
<evidence type="ECO:0000256" key="2">
    <source>
        <dbReference type="ARBA" id="ARBA00023125"/>
    </source>
</evidence>
<dbReference type="EMBL" id="LZSX01000049">
    <property type="protein sequence ID" value="OBB84736.1"/>
    <property type="molecule type" value="Genomic_DNA"/>
</dbReference>
<dbReference type="InterPro" id="IPR009057">
    <property type="entry name" value="Homeodomain-like_sf"/>
</dbReference>
<dbReference type="PANTHER" id="PTHR30055">
    <property type="entry name" value="HTH-TYPE TRANSCRIPTIONAL REGULATOR RUTR"/>
    <property type="match status" value="1"/>
</dbReference>
<evidence type="ECO:0000256" key="1">
    <source>
        <dbReference type="ARBA" id="ARBA00023015"/>
    </source>
</evidence>
<dbReference type="OrthoDB" id="5119743at2"/>
<dbReference type="InterPro" id="IPR050109">
    <property type="entry name" value="HTH-type_TetR-like_transc_reg"/>
</dbReference>
<evidence type="ECO:0000256" key="3">
    <source>
        <dbReference type="ARBA" id="ARBA00023163"/>
    </source>
</evidence>
<keyword evidence="3" id="KW-0804">Transcription</keyword>
<evidence type="ECO:0000313" key="6">
    <source>
        <dbReference type="EMBL" id="OBB84736.1"/>
    </source>
</evidence>
<dbReference type="PRINTS" id="PR00455">
    <property type="entry name" value="HTHTETR"/>
</dbReference>